<gene>
    <name evidence="12" type="primary">cc4</name>
    <name evidence="12" type="ORF">DOQ08_02659</name>
</gene>
<feature type="binding site" description="axial binding residue" evidence="9">
    <location>
        <position position="181"/>
    </location>
    <ligand>
        <name>heme c</name>
        <dbReference type="ChEBI" id="CHEBI:61717"/>
        <label>2</label>
    </ligand>
    <ligandPart>
        <name>Fe</name>
        <dbReference type="ChEBI" id="CHEBI:18248"/>
    </ligandPart>
</feature>
<evidence type="ECO:0000256" key="1">
    <source>
        <dbReference type="ARBA" id="ARBA00004418"/>
    </source>
</evidence>
<dbReference type="InterPro" id="IPR036909">
    <property type="entry name" value="Cyt_c-like_dom_sf"/>
</dbReference>
<dbReference type="RefSeq" id="WP_114335419.1">
    <property type="nucleotide sequence ID" value="NZ_QMDL01000003.1"/>
</dbReference>
<evidence type="ECO:0000256" key="6">
    <source>
        <dbReference type="ARBA" id="ARBA00022982"/>
    </source>
</evidence>
<keyword evidence="6" id="KW-0249">Electron transport</keyword>
<keyword evidence="4 9" id="KW-0479">Metal-binding</keyword>
<keyword evidence="10" id="KW-0732">Signal</keyword>
<protein>
    <submittedName>
        <fullName evidence="12">Cytochrome c4</fullName>
    </submittedName>
</protein>
<name>A0A3M2RDJ8_9GAMM</name>
<evidence type="ECO:0000256" key="7">
    <source>
        <dbReference type="ARBA" id="ARBA00023004"/>
    </source>
</evidence>
<dbReference type="InterPro" id="IPR024167">
    <property type="entry name" value="Cytochrome_c4-like"/>
</dbReference>
<evidence type="ECO:0000259" key="11">
    <source>
        <dbReference type="PROSITE" id="PS51007"/>
    </source>
</evidence>
<feature type="binding site" description="axial binding residue" evidence="9">
    <location>
        <position position="137"/>
    </location>
    <ligand>
        <name>heme c</name>
        <dbReference type="ChEBI" id="CHEBI:61717"/>
        <label>2</label>
    </ligand>
    <ligandPart>
        <name>Fe</name>
        <dbReference type="ChEBI" id="CHEBI:18248"/>
    </ligandPart>
</feature>
<dbReference type="InterPro" id="IPR009056">
    <property type="entry name" value="Cyt_c-like_dom"/>
</dbReference>
<feature type="binding site" description="covalent" evidence="8">
    <location>
        <position position="37"/>
    </location>
    <ligand>
        <name>heme c</name>
        <dbReference type="ChEBI" id="CHEBI:61717"/>
        <label>1</label>
    </ligand>
</feature>
<keyword evidence="5" id="KW-0574">Periplasm</keyword>
<reference evidence="12 13" key="1">
    <citation type="submission" date="2018-08" db="EMBL/GenBank/DDBJ databases">
        <title>Whole Genome Sequence of the Moderate Halophilic Marine Bacterium Marinobacter litoralis Sw-45.</title>
        <authorList>
            <person name="Musa H."/>
        </authorList>
    </citation>
    <scope>NUCLEOTIDE SEQUENCE [LARGE SCALE GENOMIC DNA]</scope>
    <source>
        <strain evidence="12 13">Sw-45</strain>
    </source>
</reference>
<feature type="chain" id="PRO_5018218441" evidence="10">
    <location>
        <begin position="19"/>
        <end position="204"/>
    </location>
</feature>
<evidence type="ECO:0000256" key="2">
    <source>
        <dbReference type="ARBA" id="ARBA00022448"/>
    </source>
</evidence>
<feature type="binding site" description="axial binding residue" evidence="9">
    <location>
        <position position="38"/>
    </location>
    <ligand>
        <name>heme c</name>
        <dbReference type="ChEBI" id="CHEBI:61717"/>
        <label>1</label>
    </ligand>
    <ligandPart>
        <name>Fe</name>
        <dbReference type="ChEBI" id="CHEBI:18248"/>
    </ligandPart>
</feature>
<feature type="binding site" description="covalent" evidence="8">
    <location>
        <position position="136"/>
    </location>
    <ligand>
        <name>heme c</name>
        <dbReference type="ChEBI" id="CHEBI:61717"/>
        <label>2</label>
    </ligand>
</feature>
<dbReference type="Pfam" id="PF13442">
    <property type="entry name" value="Cytochrome_CBB3"/>
    <property type="match status" value="1"/>
</dbReference>
<keyword evidence="2" id="KW-0813">Transport</keyword>
<dbReference type="PANTHER" id="PTHR33751:SF9">
    <property type="entry name" value="CYTOCHROME C4"/>
    <property type="match status" value="1"/>
</dbReference>
<feature type="domain" description="Cytochrome c" evidence="11">
    <location>
        <begin position="112"/>
        <end position="204"/>
    </location>
</feature>
<dbReference type="PIRSF" id="PIRSF000005">
    <property type="entry name" value="Cytochrome_c4"/>
    <property type="match status" value="1"/>
</dbReference>
<dbReference type="PROSITE" id="PS51007">
    <property type="entry name" value="CYTC"/>
    <property type="match status" value="2"/>
</dbReference>
<accession>A0A3M2RDJ8</accession>
<dbReference type="GO" id="GO:0009055">
    <property type="term" value="F:electron transfer activity"/>
    <property type="evidence" value="ECO:0007669"/>
    <property type="project" value="InterPro"/>
</dbReference>
<sequence length="204" mass="21075">MKRLIAGVVLGVSLSAMAHGAGDPAAGEQKAAVCAACHGQGGAKPMMASYPKLTGLGEKYLYRQLTDIKSGDRSIPEMTGLLTAMTDQDLKDLAAYFNKQELVVNQANADEELIAQGQAIFRGGNMASGVPACAGCHNPSGKGNEPAGYPALGGQNAEYVAKQLQAYRDGTRATTANASIMADVASKLTDAEIEAVANYVSGLH</sequence>
<dbReference type="PRINTS" id="PR00605">
    <property type="entry name" value="CYTCHROMECIC"/>
</dbReference>
<feature type="binding site" description="axial binding residue" evidence="9">
    <location>
        <position position="78"/>
    </location>
    <ligand>
        <name>heme c</name>
        <dbReference type="ChEBI" id="CHEBI:61717"/>
        <label>1</label>
    </ligand>
    <ligandPart>
        <name>Fe</name>
        <dbReference type="ChEBI" id="CHEBI:18248"/>
    </ligandPart>
</feature>
<evidence type="ECO:0000256" key="5">
    <source>
        <dbReference type="ARBA" id="ARBA00022764"/>
    </source>
</evidence>
<dbReference type="GO" id="GO:0042597">
    <property type="term" value="C:periplasmic space"/>
    <property type="evidence" value="ECO:0007669"/>
    <property type="project" value="UniProtKB-SubCell"/>
</dbReference>
<keyword evidence="7 9" id="KW-0408">Iron</keyword>
<comment type="subcellular location">
    <subcellularLocation>
        <location evidence="1">Periplasm</location>
    </subcellularLocation>
</comment>
<comment type="caution">
    <text evidence="12">The sequence shown here is derived from an EMBL/GenBank/DDBJ whole genome shotgun (WGS) entry which is preliminary data.</text>
</comment>
<dbReference type="InterPro" id="IPR008168">
    <property type="entry name" value="Cyt_C_IC"/>
</dbReference>
<dbReference type="GO" id="GO:0020037">
    <property type="term" value="F:heme binding"/>
    <property type="evidence" value="ECO:0007669"/>
    <property type="project" value="InterPro"/>
</dbReference>
<keyword evidence="13" id="KW-1185">Reference proteome</keyword>
<dbReference type="GO" id="GO:0005506">
    <property type="term" value="F:iron ion binding"/>
    <property type="evidence" value="ECO:0007669"/>
    <property type="project" value="InterPro"/>
</dbReference>
<feature type="domain" description="Cytochrome c" evidence="11">
    <location>
        <begin position="22"/>
        <end position="101"/>
    </location>
</feature>
<dbReference type="SUPFAM" id="SSF46626">
    <property type="entry name" value="Cytochrome c"/>
    <property type="match status" value="2"/>
</dbReference>
<evidence type="ECO:0000313" key="13">
    <source>
        <dbReference type="Proteomes" id="UP000265903"/>
    </source>
</evidence>
<dbReference type="Proteomes" id="UP000265903">
    <property type="component" value="Unassembled WGS sequence"/>
</dbReference>
<dbReference type="AlphaFoldDB" id="A0A3M2RDJ8"/>
<evidence type="ECO:0000256" key="9">
    <source>
        <dbReference type="PIRSR" id="PIRSR000005-2"/>
    </source>
</evidence>
<dbReference type="EMBL" id="QMDL01000003">
    <property type="protein sequence ID" value="RMJ03194.1"/>
    <property type="molecule type" value="Genomic_DNA"/>
</dbReference>
<dbReference type="InterPro" id="IPR050597">
    <property type="entry name" value="Cytochrome_c_Oxidase_Subunit"/>
</dbReference>
<feature type="binding site" description="covalent" evidence="8">
    <location>
        <position position="34"/>
    </location>
    <ligand>
        <name>heme c</name>
        <dbReference type="ChEBI" id="CHEBI:61717"/>
        <label>1</label>
    </ligand>
</feature>
<evidence type="ECO:0000256" key="10">
    <source>
        <dbReference type="SAM" id="SignalP"/>
    </source>
</evidence>
<keyword evidence="3 8" id="KW-0349">Heme</keyword>
<evidence type="ECO:0000256" key="4">
    <source>
        <dbReference type="ARBA" id="ARBA00022723"/>
    </source>
</evidence>
<feature type="signal peptide" evidence="10">
    <location>
        <begin position="1"/>
        <end position="18"/>
    </location>
</feature>
<dbReference type="OrthoDB" id="9773456at2"/>
<evidence type="ECO:0000256" key="3">
    <source>
        <dbReference type="ARBA" id="ARBA00022617"/>
    </source>
</evidence>
<organism evidence="12 13">
    <name type="scientific">Marinobacter litoralis</name>
    <dbReference type="NCBI Taxonomy" id="187981"/>
    <lineage>
        <taxon>Bacteria</taxon>
        <taxon>Pseudomonadati</taxon>
        <taxon>Pseudomonadota</taxon>
        <taxon>Gammaproteobacteria</taxon>
        <taxon>Pseudomonadales</taxon>
        <taxon>Marinobacteraceae</taxon>
        <taxon>Marinobacter</taxon>
    </lineage>
</organism>
<evidence type="ECO:0000256" key="8">
    <source>
        <dbReference type="PIRSR" id="PIRSR000005-1"/>
    </source>
</evidence>
<evidence type="ECO:0000313" key="12">
    <source>
        <dbReference type="EMBL" id="RMJ03194.1"/>
    </source>
</evidence>
<dbReference type="Gene3D" id="1.10.760.10">
    <property type="entry name" value="Cytochrome c-like domain"/>
    <property type="match status" value="2"/>
</dbReference>
<proteinExistence type="predicted"/>
<comment type="PTM">
    <text evidence="8">Binds 2 heme c groups covalently per subunit.</text>
</comment>
<feature type="binding site" description="covalent" evidence="8">
    <location>
        <position position="133"/>
    </location>
    <ligand>
        <name>heme c</name>
        <dbReference type="ChEBI" id="CHEBI:61717"/>
        <label>2</label>
    </ligand>
</feature>
<dbReference type="PANTHER" id="PTHR33751">
    <property type="entry name" value="CBB3-TYPE CYTOCHROME C OXIDASE SUBUNIT FIXP"/>
    <property type="match status" value="1"/>
</dbReference>
<dbReference type="Pfam" id="PF00034">
    <property type="entry name" value="Cytochrom_C"/>
    <property type="match status" value="1"/>
</dbReference>